<dbReference type="EMBL" id="SNRW01043718">
    <property type="protein sequence ID" value="KAA6326884.1"/>
    <property type="molecule type" value="Genomic_DNA"/>
</dbReference>
<dbReference type="Proteomes" id="UP000324800">
    <property type="component" value="Unassembled WGS sequence"/>
</dbReference>
<organism evidence="1 2">
    <name type="scientific">Streblomastix strix</name>
    <dbReference type="NCBI Taxonomy" id="222440"/>
    <lineage>
        <taxon>Eukaryota</taxon>
        <taxon>Metamonada</taxon>
        <taxon>Preaxostyla</taxon>
        <taxon>Oxymonadida</taxon>
        <taxon>Streblomastigidae</taxon>
        <taxon>Streblomastix</taxon>
    </lineage>
</organism>
<gene>
    <name evidence="1" type="ORF">EZS28_053888</name>
</gene>
<name>A0A5J4R0I9_9EUKA</name>
<comment type="caution">
    <text evidence="1">The sequence shown here is derived from an EMBL/GenBank/DDBJ whole genome shotgun (WGS) entry which is preliminary data.</text>
</comment>
<protein>
    <submittedName>
        <fullName evidence="1">Uncharacterized protein</fullName>
    </submittedName>
</protein>
<evidence type="ECO:0000313" key="1">
    <source>
        <dbReference type="EMBL" id="KAA6326884.1"/>
    </source>
</evidence>
<proteinExistence type="predicted"/>
<accession>A0A5J4R0I9</accession>
<evidence type="ECO:0000313" key="2">
    <source>
        <dbReference type="Proteomes" id="UP000324800"/>
    </source>
</evidence>
<reference evidence="1 2" key="1">
    <citation type="submission" date="2019-03" db="EMBL/GenBank/DDBJ databases">
        <title>Single cell metagenomics reveals metabolic interactions within the superorganism composed of flagellate Streblomastix strix and complex community of Bacteroidetes bacteria on its surface.</title>
        <authorList>
            <person name="Treitli S.C."/>
            <person name="Kolisko M."/>
            <person name="Husnik F."/>
            <person name="Keeling P."/>
            <person name="Hampl V."/>
        </authorList>
    </citation>
    <scope>NUCLEOTIDE SEQUENCE [LARGE SCALE GENOMIC DNA]</scope>
    <source>
        <strain evidence="1">ST1C</strain>
    </source>
</reference>
<feature type="non-terminal residue" evidence="1">
    <location>
        <position position="1"/>
    </location>
</feature>
<dbReference type="AlphaFoldDB" id="A0A5J4R0I9"/>
<sequence>AAGTSIYYARADHSHPNLYSTIKPIKDTGTGVVGTTTYYARADHAHAANYNTLPLSVPAVNQGVGSNGIATYYARSDHIHPQQLTYTDSIMATAFIRTHGLSTQVLLGDGHVKVLDTFVLWGDSTTGLWENDNVLYYNGKQVLLAD</sequence>